<dbReference type="Proteomes" id="UP001187192">
    <property type="component" value="Unassembled WGS sequence"/>
</dbReference>
<evidence type="ECO:0000313" key="2">
    <source>
        <dbReference type="Proteomes" id="UP001187192"/>
    </source>
</evidence>
<name>A0AA88CJ11_FICCA</name>
<gene>
    <name evidence="1" type="ORF">TIFTF001_048598</name>
</gene>
<sequence>MIGRLNLRMLKVITSIYHQTIKFLTARGTGQVKGNQYESRTTYMDDIHDYAEAQLL</sequence>
<keyword evidence="2" id="KW-1185">Reference proteome</keyword>
<dbReference type="EMBL" id="BTGU01006330">
    <property type="protein sequence ID" value="GMN19285.1"/>
    <property type="molecule type" value="Genomic_DNA"/>
</dbReference>
<comment type="caution">
    <text evidence="1">The sequence shown here is derived from an EMBL/GenBank/DDBJ whole genome shotgun (WGS) entry which is preliminary data.</text>
</comment>
<protein>
    <submittedName>
        <fullName evidence="1">Uncharacterized protein</fullName>
    </submittedName>
</protein>
<evidence type="ECO:0000313" key="1">
    <source>
        <dbReference type="EMBL" id="GMN19285.1"/>
    </source>
</evidence>
<dbReference type="AlphaFoldDB" id="A0AA88CJ11"/>
<organism evidence="1 2">
    <name type="scientific">Ficus carica</name>
    <name type="common">Common fig</name>
    <dbReference type="NCBI Taxonomy" id="3494"/>
    <lineage>
        <taxon>Eukaryota</taxon>
        <taxon>Viridiplantae</taxon>
        <taxon>Streptophyta</taxon>
        <taxon>Embryophyta</taxon>
        <taxon>Tracheophyta</taxon>
        <taxon>Spermatophyta</taxon>
        <taxon>Magnoliopsida</taxon>
        <taxon>eudicotyledons</taxon>
        <taxon>Gunneridae</taxon>
        <taxon>Pentapetalae</taxon>
        <taxon>rosids</taxon>
        <taxon>fabids</taxon>
        <taxon>Rosales</taxon>
        <taxon>Moraceae</taxon>
        <taxon>Ficeae</taxon>
        <taxon>Ficus</taxon>
    </lineage>
</organism>
<accession>A0AA88CJ11</accession>
<reference evidence="1" key="1">
    <citation type="submission" date="2023-07" db="EMBL/GenBank/DDBJ databases">
        <title>draft genome sequence of fig (Ficus carica).</title>
        <authorList>
            <person name="Takahashi T."/>
            <person name="Nishimura K."/>
        </authorList>
    </citation>
    <scope>NUCLEOTIDE SEQUENCE</scope>
</reference>
<proteinExistence type="predicted"/>